<evidence type="ECO:0000256" key="3">
    <source>
        <dbReference type="ARBA" id="ARBA00004141"/>
    </source>
</evidence>
<evidence type="ECO:0000256" key="2">
    <source>
        <dbReference type="ARBA" id="ARBA00004138"/>
    </source>
</evidence>
<evidence type="ECO:0000256" key="4">
    <source>
        <dbReference type="ARBA" id="ARBA00010775"/>
    </source>
</evidence>
<keyword evidence="8 10" id="KW-0472">Membrane</keyword>
<evidence type="ECO:0000313" key="13">
    <source>
        <dbReference type="Proteomes" id="UP001152320"/>
    </source>
</evidence>
<dbReference type="PANTHER" id="PTHR31622:SF1">
    <property type="entry name" value="TRANSMEMBRANE PROTEIN 218"/>
    <property type="match status" value="1"/>
</dbReference>
<feature type="transmembrane region" description="Helical" evidence="10">
    <location>
        <begin position="6"/>
        <end position="28"/>
    </location>
</feature>
<comment type="similarity">
    <text evidence="4">Belongs to the TMEM218 family.</text>
</comment>
<proteinExistence type="inferred from homology"/>
<dbReference type="Proteomes" id="UP001152320">
    <property type="component" value="Chromosome 10"/>
</dbReference>
<dbReference type="GO" id="GO:0016020">
    <property type="term" value="C:membrane"/>
    <property type="evidence" value="ECO:0007669"/>
    <property type="project" value="UniProtKB-SubCell"/>
</dbReference>
<dbReference type="OrthoDB" id="5978182at2759"/>
<keyword evidence="6 10" id="KW-0812">Transmembrane</keyword>
<evidence type="ECO:0000259" key="11">
    <source>
        <dbReference type="Pfam" id="PF25810"/>
    </source>
</evidence>
<dbReference type="EMBL" id="JAIZAY010000010">
    <property type="protein sequence ID" value="KAJ8034263.1"/>
    <property type="molecule type" value="Genomic_DNA"/>
</dbReference>
<comment type="function">
    <text evidence="1">May be involved in ciliary biogenesis or function.</text>
</comment>
<keyword evidence="9" id="KW-0966">Cell projection</keyword>
<keyword evidence="7 10" id="KW-1133">Transmembrane helix</keyword>
<gene>
    <name evidence="12" type="ORF">HOLleu_21026</name>
</gene>
<reference evidence="12" key="1">
    <citation type="submission" date="2021-10" db="EMBL/GenBank/DDBJ databases">
        <title>Tropical sea cucumber genome reveals ecological adaptation and Cuvierian tubules defense mechanism.</title>
        <authorList>
            <person name="Chen T."/>
        </authorList>
    </citation>
    <scope>NUCLEOTIDE SEQUENCE</scope>
    <source>
        <strain evidence="12">Nanhai2018</strain>
        <tissue evidence="12">Muscle</tissue>
    </source>
</reference>
<dbReference type="GO" id="GO:0005929">
    <property type="term" value="C:cilium"/>
    <property type="evidence" value="ECO:0007669"/>
    <property type="project" value="UniProtKB-SubCell"/>
</dbReference>
<organism evidence="12 13">
    <name type="scientific">Holothuria leucospilota</name>
    <name type="common">Black long sea cucumber</name>
    <name type="synonym">Mertensiothuria leucospilota</name>
    <dbReference type="NCBI Taxonomy" id="206669"/>
    <lineage>
        <taxon>Eukaryota</taxon>
        <taxon>Metazoa</taxon>
        <taxon>Echinodermata</taxon>
        <taxon>Eleutherozoa</taxon>
        <taxon>Echinozoa</taxon>
        <taxon>Holothuroidea</taxon>
        <taxon>Aspidochirotacea</taxon>
        <taxon>Aspidochirotida</taxon>
        <taxon>Holothuriidae</taxon>
        <taxon>Holothuria</taxon>
    </lineage>
</organism>
<evidence type="ECO:0000256" key="1">
    <source>
        <dbReference type="ARBA" id="ARBA00003173"/>
    </source>
</evidence>
<keyword evidence="13" id="KW-1185">Reference proteome</keyword>
<feature type="transmembrane region" description="Helical" evidence="10">
    <location>
        <begin position="37"/>
        <end position="55"/>
    </location>
</feature>
<dbReference type="Pfam" id="PF25810">
    <property type="entry name" value="TMEM218_N"/>
    <property type="match status" value="1"/>
</dbReference>
<feature type="domain" description="Transmembrane protein 218 N-terminal" evidence="11">
    <location>
        <begin position="2"/>
        <end position="57"/>
    </location>
</feature>
<evidence type="ECO:0000256" key="7">
    <source>
        <dbReference type="ARBA" id="ARBA00022989"/>
    </source>
</evidence>
<dbReference type="PANTHER" id="PTHR31622">
    <property type="entry name" value="TRANSMEMBRANE PROTEIN 218"/>
    <property type="match status" value="1"/>
</dbReference>
<evidence type="ECO:0000256" key="9">
    <source>
        <dbReference type="ARBA" id="ARBA00023273"/>
    </source>
</evidence>
<dbReference type="AlphaFoldDB" id="A0A9Q1BVV5"/>
<evidence type="ECO:0000256" key="6">
    <source>
        <dbReference type="ARBA" id="ARBA00022692"/>
    </source>
</evidence>
<evidence type="ECO:0000256" key="5">
    <source>
        <dbReference type="ARBA" id="ARBA00015054"/>
    </source>
</evidence>
<dbReference type="InterPro" id="IPR026771">
    <property type="entry name" value="Tmem218"/>
</dbReference>
<name>A0A9Q1BVV5_HOLLE</name>
<sequence length="114" mass="12628">MGLIFGIGTGLFIIIVLWTITVLLSLAFSRVDSLRPVAGVLVLVTTIITIILVLYPREGAIPEAVDVVVTDHTFWGRVAMLAGMGLFTMLSLLFMLVFHWTDPVIARPIKSRRY</sequence>
<protein>
    <recommendedName>
        <fullName evidence="5">Transmembrane protein 218</fullName>
    </recommendedName>
</protein>
<comment type="caution">
    <text evidence="12">The sequence shown here is derived from an EMBL/GenBank/DDBJ whole genome shotgun (WGS) entry which is preliminary data.</text>
</comment>
<evidence type="ECO:0000313" key="12">
    <source>
        <dbReference type="EMBL" id="KAJ8034263.1"/>
    </source>
</evidence>
<accession>A0A9Q1BVV5</accession>
<evidence type="ECO:0000256" key="10">
    <source>
        <dbReference type="SAM" id="Phobius"/>
    </source>
</evidence>
<dbReference type="InterPro" id="IPR057973">
    <property type="entry name" value="TMEM218_N"/>
</dbReference>
<comment type="subcellular location">
    <subcellularLocation>
        <location evidence="2">Cell projection</location>
        <location evidence="2">Cilium</location>
    </subcellularLocation>
    <subcellularLocation>
        <location evidence="3">Membrane</location>
        <topology evidence="3">Multi-pass membrane protein</topology>
    </subcellularLocation>
</comment>
<evidence type="ECO:0000256" key="8">
    <source>
        <dbReference type="ARBA" id="ARBA00023136"/>
    </source>
</evidence>
<feature type="transmembrane region" description="Helical" evidence="10">
    <location>
        <begin position="75"/>
        <end position="98"/>
    </location>
</feature>